<evidence type="ECO:0000313" key="4">
    <source>
        <dbReference type="EMBL" id="GAG20137.1"/>
    </source>
</evidence>
<dbReference type="InterPro" id="IPR029044">
    <property type="entry name" value="Nucleotide-diphossugar_trans"/>
</dbReference>
<dbReference type="SUPFAM" id="SSF53448">
    <property type="entry name" value="Nucleotide-diphospho-sugar transferases"/>
    <property type="match status" value="1"/>
</dbReference>
<evidence type="ECO:0000256" key="3">
    <source>
        <dbReference type="ARBA" id="ARBA00022695"/>
    </source>
</evidence>
<proteinExistence type="inferred from homology"/>
<dbReference type="Pfam" id="PF01704">
    <property type="entry name" value="UDPGP"/>
    <property type="match status" value="1"/>
</dbReference>
<evidence type="ECO:0000256" key="1">
    <source>
        <dbReference type="ARBA" id="ARBA00010401"/>
    </source>
</evidence>
<evidence type="ECO:0000256" key="2">
    <source>
        <dbReference type="ARBA" id="ARBA00022679"/>
    </source>
</evidence>
<reference evidence="4" key="1">
    <citation type="journal article" date="2014" name="Front. Microbiol.">
        <title>High frequency of phylogenetically diverse reductive dehalogenase-homologous genes in deep subseafloor sedimentary metagenomes.</title>
        <authorList>
            <person name="Kawai M."/>
            <person name="Futagami T."/>
            <person name="Toyoda A."/>
            <person name="Takaki Y."/>
            <person name="Nishi S."/>
            <person name="Hori S."/>
            <person name="Arai W."/>
            <person name="Tsubouchi T."/>
            <person name="Morono Y."/>
            <person name="Uchiyama I."/>
            <person name="Ito T."/>
            <person name="Fujiyama A."/>
            <person name="Inagaki F."/>
            <person name="Takami H."/>
        </authorList>
    </citation>
    <scope>NUCLEOTIDE SEQUENCE</scope>
    <source>
        <strain evidence="4">Expedition CK06-06</strain>
    </source>
</reference>
<dbReference type="GO" id="GO:0070569">
    <property type="term" value="F:uridylyltransferase activity"/>
    <property type="evidence" value="ECO:0007669"/>
    <property type="project" value="InterPro"/>
</dbReference>
<dbReference type="PANTHER" id="PTHR11952">
    <property type="entry name" value="UDP- GLUCOSE PYROPHOSPHORYLASE"/>
    <property type="match status" value="1"/>
</dbReference>
<feature type="non-terminal residue" evidence="4">
    <location>
        <position position="261"/>
    </location>
</feature>
<comment type="similarity">
    <text evidence="1">Belongs to the UDPGP type 1 family.</text>
</comment>
<dbReference type="EMBL" id="BARS01032932">
    <property type="protein sequence ID" value="GAG20137.1"/>
    <property type="molecule type" value="Genomic_DNA"/>
</dbReference>
<dbReference type="AlphaFoldDB" id="X0WA88"/>
<protein>
    <submittedName>
        <fullName evidence="4">Uncharacterized protein</fullName>
    </submittedName>
</protein>
<sequence length="261" mass="29346">RSSGYYGLDEKDIFIFQQDTLPNFSFDGKILLADKDNIACSPDGHGGSLKALCKSRAIEDMKRRGVEFMSYWQVDNPLINIFDPLFIGLHALDKAEMSSKAVIKNDPYEKVGNFCLRKDKITVIEYSEFNELKDSNGKRWAEKRNPDGSLVFQLGSISIFIINRSFVERLNAGGFALPLHRARKKIPYIDREGKFVRPDEPNGIKLESFVFDALPLASRSIILETLRSEEFAPVKNATGIDSAESAREMIVARGAAWLESA</sequence>
<dbReference type="Gene3D" id="3.90.550.10">
    <property type="entry name" value="Spore Coat Polysaccharide Biosynthesis Protein SpsA, Chain A"/>
    <property type="match status" value="1"/>
</dbReference>
<dbReference type="PANTHER" id="PTHR11952:SF2">
    <property type="entry name" value="LD24639P"/>
    <property type="match status" value="1"/>
</dbReference>
<name>X0WA88_9ZZZZ</name>
<gene>
    <name evidence="4" type="ORF">S01H1_51057</name>
</gene>
<dbReference type="InterPro" id="IPR002618">
    <property type="entry name" value="UDPGP_fam"/>
</dbReference>
<comment type="caution">
    <text evidence="4">The sequence shown here is derived from an EMBL/GenBank/DDBJ whole genome shotgun (WGS) entry which is preliminary data.</text>
</comment>
<dbReference type="InterPro" id="IPR039741">
    <property type="entry name" value="UDP-sugar_pyrophosphorylase"/>
</dbReference>
<organism evidence="4">
    <name type="scientific">marine sediment metagenome</name>
    <dbReference type="NCBI Taxonomy" id="412755"/>
    <lineage>
        <taxon>unclassified sequences</taxon>
        <taxon>metagenomes</taxon>
        <taxon>ecological metagenomes</taxon>
    </lineage>
</organism>
<keyword evidence="2" id="KW-0808">Transferase</keyword>
<keyword evidence="3" id="KW-0548">Nucleotidyltransferase</keyword>
<accession>X0WA88</accession>
<feature type="non-terminal residue" evidence="4">
    <location>
        <position position="1"/>
    </location>
</feature>